<protein>
    <submittedName>
        <fullName evidence="1">Uncharacterized protein</fullName>
    </submittedName>
</protein>
<reference evidence="1 2" key="1">
    <citation type="submission" date="2009-01" db="EMBL/GenBank/DDBJ databases">
        <authorList>
            <person name="Qin X."/>
            <person name="Bachman B."/>
            <person name="Battles P."/>
            <person name="Bell A."/>
            <person name="Bess C."/>
            <person name="Bickham C."/>
            <person name="Chaboub L."/>
            <person name="Chen D."/>
            <person name="Coyle M."/>
            <person name="Deiros D.R."/>
            <person name="Dinh H."/>
            <person name="Forbes L."/>
            <person name="Fowler G."/>
            <person name="Francisco L."/>
            <person name="Fu Q."/>
            <person name="Gubbala S."/>
            <person name="Hale W."/>
            <person name="Han Y."/>
            <person name="Hemphill L."/>
            <person name="Highlander S.K."/>
            <person name="Hirani K."/>
            <person name="Hogues M."/>
            <person name="Jackson L."/>
            <person name="Jakkamsetti A."/>
            <person name="Javaid M."/>
            <person name="Jiang H."/>
            <person name="Korchina V."/>
            <person name="Kovar C."/>
            <person name="Lara F."/>
            <person name="Lee S."/>
            <person name="Mata R."/>
            <person name="Mathew T."/>
            <person name="Moen C."/>
            <person name="Morales K."/>
            <person name="Munidasa M."/>
            <person name="Nazareth L."/>
            <person name="Ngo R."/>
            <person name="Nguyen L."/>
            <person name="Okwuonu G."/>
            <person name="Ongeri F."/>
            <person name="Patil S."/>
            <person name="Petrosino J."/>
            <person name="Pham C."/>
            <person name="Pham P."/>
            <person name="Pu L.-L."/>
            <person name="Puazo M."/>
            <person name="Raj R."/>
            <person name="Reid J."/>
            <person name="Rouhana J."/>
            <person name="Saada N."/>
            <person name="Shang Y."/>
            <person name="Simmons D."/>
            <person name="Thornton R."/>
            <person name="Warren J."/>
            <person name="Weissenberger G."/>
            <person name="Zhang J."/>
            <person name="Zhang L."/>
            <person name="Zhou C."/>
            <person name="Zhu D."/>
            <person name="Muzny D."/>
            <person name="Worley K."/>
            <person name="Gibbs R."/>
        </authorList>
    </citation>
    <scope>NUCLEOTIDE SEQUENCE [LARGE SCALE GENOMIC DNA]</scope>
    <source>
        <strain evidence="1 2">ATCC 33300</strain>
    </source>
</reference>
<organism evidence="1 2">
    <name type="scientific">Sphingobacterium spiritivorum ATCC 33300</name>
    <dbReference type="NCBI Taxonomy" id="525372"/>
    <lineage>
        <taxon>Bacteria</taxon>
        <taxon>Pseudomonadati</taxon>
        <taxon>Bacteroidota</taxon>
        <taxon>Sphingobacteriia</taxon>
        <taxon>Sphingobacteriales</taxon>
        <taxon>Sphingobacteriaceae</taxon>
        <taxon>Sphingobacterium</taxon>
    </lineage>
</organism>
<name>C2G1F2_SPHSI</name>
<dbReference type="RefSeq" id="WP_003009430.1">
    <property type="nucleotide sequence ID" value="NZ_GG668632.1"/>
</dbReference>
<dbReference type="Proteomes" id="UP000006241">
    <property type="component" value="Unassembled WGS sequence"/>
</dbReference>
<dbReference type="EMBL" id="ACHB01000079">
    <property type="protein sequence ID" value="EEI90861.1"/>
    <property type="molecule type" value="Genomic_DNA"/>
</dbReference>
<evidence type="ECO:0000313" key="1">
    <source>
        <dbReference type="EMBL" id="EEI90861.1"/>
    </source>
</evidence>
<gene>
    <name evidence="1" type="ORF">HMPREF0765_3408</name>
</gene>
<sequence length="140" mass="15826">MAIAKLVNEEDTFRIYKNSKGKLFKFILEDEFEILIEDIDGNSVGEFEFQELDYGNGYKIMRMYTNAYKNTGLGSAALSYFLDVFGGPLYTSPNDGLPRDDGSHLTEDAPAFVQHMIAKGVIDGYDNRFTNSEEDINGFF</sequence>
<evidence type="ECO:0000313" key="2">
    <source>
        <dbReference type="Proteomes" id="UP000006241"/>
    </source>
</evidence>
<proteinExistence type="predicted"/>
<dbReference type="AlphaFoldDB" id="C2G1F2"/>
<comment type="caution">
    <text evidence="1">The sequence shown here is derived from an EMBL/GenBank/DDBJ whole genome shotgun (WGS) entry which is preliminary data.</text>
</comment>
<accession>C2G1F2</accession>
<dbReference type="HOGENOM" id="CLU_1833944_0_0_10"/>